<dbReference type="RefSeq" id="WP_107349303.1">
    <property type="nucleotide sequence ID" value="NZ_PYMH01000005.1"/>
</dbReference>
<dbReference type="Proteomes" id="UP000241222">
    <property type="component" value="Unassembled WGS sequence"/>
</dbReference>
<dbReference type="AlphaFoldDB" id="A0A2T3IYJ6"/>
<evidence type="ECO:0000256" key="1">
    <source>
        <dbReference type="SAM" id="MobiDB-lite"/>
    </source>
</evidence>
<evidence type="ECO:0000313" key="2">
    <source>
        <dbReference type="EMBL" id="PSU33670.1"/>
    </source>
</evidence>
<name>A0A2T3IYJ6_9GAMM</name>
<proteinExistence type="predicted"/>
<organism evidence="2 3">
    <name type="scientific">Photobacterium lutimaris</name>
    <dbReference type="NCBI Taxonomy" id="388278"/>
    <lineage>
        <taxon>Bacteria</taxon>
        <taxon>Pseudomonadati</taxon>
        <taxon>Pseudomonadota</taxon>
        <taxon>Gammaproteobacteria</taxon>
        <taxon>Vibrionales</taxon>
        <taxon>Vibrionaceae</taxon>
        <taxon>Photobacterium</taxon>
    </lineage>
</organism>
<protein>
    <submittedName>
        <fullName evidence="2">Uncharacterized protein</fullName>
    </submittedName>
</protein>
<evidence type="ECO:0000313" key="3">
    <source>
        <dbReference type="Proteomes" id="UP000241222"/>
    </source>
</evidence>
<reference evidence="2 3" key="1">
    <citation type="submission" date="2018-03" db="EMBL/GenBank/DDBJ databases">
        <title>Whole genome sequencing of Histamine producing bacteria.</title>
        <authorList>
            <person name="Butler K."/>
        </authorList>
    </citation>
    <scope>NUCLEOTIDE SEQUENCE [LARGE SCALE GENOMIC DNA]</scope>
    <source>
        <strain evidence="2 3">JCM 13586</strain>
    </source>
</reference>
<accession>A0A2T3IYJ6</accession>
<dbReference type="EMBL" id="PYMH01000005">
    <property type="protein sequence ID" value="PSU33670.1"/>
    <property type="molecule type" value="Genomic_DNA"/>
</dbReference>
<feature type="compositionally biased region" description="Polar residues" evidence="1">
    <location>
        <begin position="10"/>
        <end position="23"/>
    </location>
</feature>
<gene>
    <name evidence="2" type="ORF">C9I99_12945</name>
</gene>
<keyword evidence="3" id="KW-1185">Reference proteome</keyword>
<comment type="caution">
    <text evidence="2">The sequence shown here is derived from an EMBL/GenBank/DDBJ whole genome shotgun (WGS) entry which is preliminary data.</text>
</comment>
<sequence length="59" mass="7043">MKLSDIKSLRQLSSHYQKNTQGSLHRRRRSRVREENPIEDLADTTIWSGRNRRYNTANT</sequence>
<feature type="region of interest" description="Disordered" evidence="1">
    <location>
        <begin position="1"/>
        <end position="39"/>
    </location>
</feature>